<evidence type="ECO:0000256" key="4">
    <source>
        <dbReference type="ARBA" id="ARBA00022801"/>
    </source>
</evidence>
<dbReference type="Proteomes" id="UP000727993">
    <property type="component" value="Unassembled WGS sequence"/>
</dbReference>
<dbReference type="GO" id="GO:0004563">
    <property type="term" value="F:beta-N-acetylhexosaminidase activity"/>
    <property type="evidence" value="ECO:0007669"/>
    <property type="project" value="UniProtKB-EC"/>
</dbReference>
<dbReference type="Gene3D" id="3.20.20.300">
    <property type="entry name" value="Glycoside hydrolase, family 3, N-terminal domain"/>
    <property type="match status" value="1"/>
</dbReference>
<dbReference type="InterPro" id="IPR017853">
    <property type="entry name" value="GH"/>
</dbReference>
<keyword evidence="4 7" id="KW-0378">Hydrolase</keyword>
<comment type="similarity">
    <text evidence="2">Belongs to the glycosyl hydrolase 3 family.</text>
</comment>
<evidence type="ECO:0000256" key="3">
    <source>
        <dbReference type="ARBA" id="ARBA00012663"/>
    </source>
</evidence>
<accession>A0A936NDR8</accession>
<evidence type="ECO:0000256" key="2">
    <source>
        <dbReference type="ARBA" id="ARBA00005336"/>
    </source>
</evidence>
<keyword evidence="5" id="KW-0326">Glycosidase</keyword>
<dbReference type="InterPro" id="IPR036962">
    <property type="entry name" value="Glyco_hydro_3_N_sf"/>
</dbReference>
<sequence length="216" mass="23038">MSIRCRRLPIRFPRHERWAPGTLTESGEAAEGHGAQLRAHAVNVNFAPMLDLTGPREPLGDRTWSSDPATVTATAERLPRGCAPPGYPTFKHFPGHGHSDVDADYEPATTPDLATIEAADLLPSATSPSRWRVAQLIMTGHLDVPGLTTEGRPFSLDPGAMAYLRNNVGFDGVAVTDELAEMGSITQRGIGVDEAIELSLVAGNDMALFFGGPGDL</sequence>
<evidence type="ECO:0000313" key="8">
    <source>
        <dbReference type="Proteomes" id="UP000727993"/>
    </source>
</evidence>
<reference evidence="7 8" key="1">
    <citation type="submission" date="2020-10" db="EMBL/GenBank/DDBJ databases">
        <title>Connecting structure to function with the recovery of over 1000 high-quality activated sludge metagenome-assembled genomes encoding full-length rRNA genes using long-read sequencing.</title>
        <authorList>
            <person name="Singleton C.M."/>
            <person name="Petriglieri F."/>
            <person name="Kristensen J.M."/>
            <person name="Kirkegaard R.H."/>
            <person name="Michaelsen T.Y."/>
            <person name="Andersen M.H."/>
            <person name="Karst S.M."/>
            <person name="Dueholm M.S."/>
            <person name="Nielsen P.H."/>
            <person name="Albertsen M."/>
        </authorList>
    </citation>
    <scope>NUCLEOTIDE SEQUENCE [LARGE SCALE GENOMIC DNA]</scope>
    <source>
        <strain evidence="7">Lyne_18-Q3-R50-59_MAXAC.006</strain>
    </source>
</reference>
<organism evidence="7 8">
    <name type="scientific">Candidatus Neomicrothrix subdominans</name>
    <dbReference type="NCBI Taxonomy" id="2954438"/>
    <lineage>
        <taxon>Bacteria</taxon>
        <taxon>Bacillati</taxon>
        <taxon>Actinomycetota</taxon>
        <taxon>Acidimicrobiia</taxon>
        <taxon>Acidimicrobiales</taxon>
        <taxon>Microthrixaceae</taxon>
        <taxon>Candidatus Neomicrothrix</taxon>
    </lineage>
</organism>
<comment type="catalytic activity">
    <reaction evidence="1">
        <text>Hydrolysis of terminal non-reducing N-acetyl-D-hexosamine residues in N-acetyl-beta-D-hexosaminides.</text>
        <dbReference type="EC" id="3.2.1.52"/>
    </reaction>
</comment>
<dbReference type="AlphaFoldDB" id="A0A936NDR8"/>
<evidence type="ECO:0000259" key="6">
    <source>
        <dbReference type="Pfam" id="PF00933"/>
    </source>
</evidence>
<comment type="caution">
    <text evidence="7">The sequence shown here is derived from an EMBL/GenBank/DDBJ whole genome shotgun (WGS) entry which is preliminary data.</text>
</comment>
<dbReference type="InterPro" id="IPR050226">
    <property type="entry name" value="NagZ_Beta-hexosaminidase"/>
</dbReference>
<proteinExistence type="inferred from homology"/>
<dbReference type="Pfam" id="PF00933">
    <property type="entry name" value="Glyco_hydro_3"/>
    <property type="match status" value="1"/>
</dbReference>
<dbReference type="EC" id="3.2.1.52" evidence="3"/>
<feature type="domain" description="Glycoside hydrolase family 3 N-terminal" evidence="6">
    <location>
        <begin position="29"/>
        <end position="209"/>
    </location>
</feature>
<dbReference type="SUPFAM" id="SSF51445">
    <property type="entry name" value="(Trans)glycosidases"/>
    <property type="match status" value="1"/>
</dbReference>
<name>A0A936NDR8_9ACTN</name>
<dbReference type="PANTHER" id="PTHR30480:SF13">
    <property type="entry name" value="BETA-HEXOSAMINIDASE"/>
    <property type="match status" value="1"/>
</dbReference>
<dbReference type="GO" id="GO:0005975">
    <property type="term" value="P:carbohydrate metabolic process"/>
    <property type="evidence" value="ECO:0007669"/>
    <property type="project" value="InterPro"/>
</dbReference>
<evidence type="ECO:0000313" key="7">
    <source>
        <dbReference type="EMBL" id="MBK9297171.1"/>
    </source>
</evidence>
<evidence type="ECO:0000256" key="5">
    <source>
        <dbReference type="ARBA" id="ARBA00023295"/>
    </source>
</evidence>
<dbReference type="EMBL" id="JADJZA010000006">
    <property type="protein sequence ID" value="MBK9297171.1"/>
    <property type="molecule type" value="Genomic_DNA"/>
</dbReference>
<gene>
    <name evidence="7" type="ORF">IPN02_10125</name>
</gene>
<dbReference type="GO" id="GO:0009254">
    <property type="term" value="P:peptidoglycan turnover"/>
    <property type="evidence" value="ECO:0007669"/>
    <property type="project" value="TreeGrafter"/>
</dbReference>
<dbReference type="PANTHER" id="PTHR30480">
    <property type="entry name" value="BETA-HEXOSAMINIDASE-RELATED"/>
    <property type="match status" value="1"/>
</dbReference>
<dbReference type="InterPro" id="IPR001764">
    <property type="entry name" value="Glyco_hydro_3_N"/>
</dbReference>
<protein>
    <recommendedName>
        <fullName evidence="3">beta-N-acetylhexosaminidase</fullName>
        <ecNumber evidence="3">3.2.1.52</ecNumber>
    </recommendedName>
</protein>
<evidence type="ECO:0000256" key="1">
    <source>
        <dbReference type="ARBA" id="ARBA00001231"/>
    </source>
</evidence>